<dbReference type="EC" id="2.7.8.5" evidence="11"/>
<evidence type="ECO:0000256" key="7">
    <source>
        <dbReference type="ARBA" id="ARBA00023098"/>
    </source>
</evidence>
<evidence type="ECO:0000256" key="6">
    <source>
        <dbReference type="ARBA" id="ARBA00022989"/>
    </source>
</evidence>
<evidence type="ECO:0000313" key="16">
    <source>
        <dbReference type="Proteomes" id="UP000886842"/>
    </source>
</evidence>
<evidence type="ECO:0000256" key="9">
    <source>
        <dbReference type="ARBA" id="ARBA00023209"/>
    </source>
</evidence>
<organism evidence="15 16">
    <name type="scientific">Candidatus Avipropionibacterium avicola</name>
    <dbReference type="NCBI Taxonomy" id="2840701"/>
    <lineage>
        <taxon>Bacteria</taxon>
        <taxon>Bacillati</taxon>
        <taxon>Actinomycetota</taxon>
        <taxon>Actinomycetes</taxon>
        <taxon>Propionibacteriales</taxon>
        <taxon>Propionibacteriaceae</taxon>
        <taxon>Propionibacteriaceae incertae sedis</taxon>
        <taxon>Candidatus Avipropionibacterium</taxon>
    </lineage>
</organism>
<dbReference type="NCBIfam" id="TIGR00560">
    <property type="entry name" value="pgsA"/>
    <property type="match status" value="1"/>
</dbReference>
<dbReference type="GO" id="GO:0046474">
    <property type="term" value="P:glycerophospholipid biosynthetic process"/>
    <property type="evidence" value="ECO:0007669"/>
    <property type="project" value="TreeGrafter"/>
</dbReference>
<keyword evidence="6 14" id="KW-1133">Transmembrane helix</keyword>
<feature type="transmembrane region" description="Helical" evidence="14">
    <location>
        <begin position="36"/>
        <end position="53"/>
    </location>
</feature>
<feature type="transmembrane region" description="Helical" evidence="14">
    <location>
        <begin position="99"/>
        <end position="119"/>
    </location>
</feature>
<feature type="compositionally biased region" description="Polar residues" evidence="13">
    <location>
        <begin position="1"/>
        <end position="12"/>
    </location>
</feature>
<keyword evidence="9" id="KW-0594">Phospholipid biosynthesis</keyword>
<evidence type="ECO:0000256" key="4">
    <source>
        <dbReference type="ARBA" id="ARBA00022679"/>
    </source>
</evidence>
<dbReference type="Pfam" id="PF01066">
    <property type="entry name" value="CDP-OH_P_transf"/>
    <property type="match status" value="1"/>
</dbReference>
<dbReference type="EMBL" id="DVLP01000307">
    <property type="protein sequence ID" value="HIT75966.1"/>
    <property type="molecule type" value="Genomic_DNA"/>
</dbReference>
<evidence type="ECO:0000256" key="2">
    <source>
        <dbReference type="ARBA" id="ARBA00010441"/>
    </source>
</evidence>
<evidence type="ECO:0000256" key="13">
    <source>
        <dbReference type="SAM" id="MobiDB-lite"/>
    </source>
</evidence>
<dbReference type="PANTHER" id="PTHR14269:SF52">
    <property type="entry name" value="PHOSPHATIDYLGLYCEROPHOSPHATE SYNTHASE-RELATED"/>
    <property type="match status" value="1"/>
</dbReference>
<feature type="transmembrane region" description="Helical" evidence="14">
    <location>
        <begin position="189"/>
        <end position="211"/>
    </location>
</feature>
<dbReference type="PROSITE" id="PS00379">
    <property type="entry name" value="CDP_ALCOHOL_P_TRANSF"/>
    <property type="match status" value="1"/>
</dbReference>
<keyword evidence="4 12" id="KW-0808">Transferase</keyword>
<evidence type="ECO:0000256" key="3">
    <source>
        <dbReference type="ARBA" id="ARBA00022516"/>
    </source>
</evidence>
<keyword evidence="7" id="KW-0443">Lipid metabolism</keyword>
<comment type="subcellular location">
    <subcellularLocation>
        <location evidence="1">Membrane</location>
        <topology evidence="1">Multi-pass membrane protein</topology>
    </subcellularLocation>
</comment>
<dbReference type="InterPro" id="IPR050324">
    <property type="entry name" value="CDP-alcohol_PTase-I"/>
</dbReference>
<dbReference type="InterPro" id="IPR043130">
    <property type="entry name" value="CDP-OH_PTrfase_TM_dom"/>
</dbReference>
<comment type="caution">
    <text evidence="15">The sequence shown here is derived from an EMBL/GenBank/DDBJ whole genome shotgun (WGS) entry which is preliminary data.</text>
</comment>
<feature type="transmembrane region" description="Helical" evidence="14">
    <location>
        <begin position="165"/>
        <end position="183"/>
    </location>
</feature>
<dbReference type="Gene3D" id="1.20.120.1760">
    <property type="match status" value="1"/>
</dbReference>
<dbReference type="InterPro" id="IPR048254">
    <property type="entry name" value="CDP_ALCOHOL_P_TRANSF_CS"/>
</dbReference>
<evidence type="ECO:0000256" key="12">
    <source>
        <dbReference type="RuleBase" id="RU003750"/>
    </source>
</evidence>
<keyword evidence="3" id="KW-0444">Lipid biosynthesis</keyword>
<evidence type="ECO:0000313" key="15">
    <source>
        <dbReference type="EMBL" id="HIT75966.1"/>
    </source>
</evidence>
<evidence type="ECO:0000256" key="10">
    <source>
        <dbReference type="ARBA" id="ARBA00023264"/>
    </source>
</evidence>
<sequence length="240" mass="25858">MSYFEQQPQASGTPFDQPTPDTAPPPNTNPVNVPNALTVLRLLMVPLFAWMLLAHPYDFNWRLAATAVFAVAIFTDFVDGHLARKHNIVTTFGKIADPIADKALTGMAFIGLSIIGELLGIQPDSGPAGAAWWITITILVREWGITLMRFLVLRQGVVVPANKGGKAKTVVQAVALIASLLPLAEPFKWGAWLLVLAALVLTVVTGVHYAVTMIRTMKQQKAMIGRPEQSGPPASPFGGQ</sequence>
<dbReference type="InterPro" id="IPR004570">
    <property type="entry name" value="Phosphatidylglycerol_P_synth"/>
</dbReference>
<name>A0A9D1GYN8_9ACTN</name>
<keyword evidence="5 14" id="KW-0812">Transmembrane</keyword>
<gene>
    <name evidence="15" type="primary">pgsA</name>
    <name evidence="15" type="ORF">IAA98_10295</name>
</gene>
<dbReference type="GO" id="GO:0016020">
    <property type="term" value="C:membrane"/>
    <property type="evidence" value="ECO:0007669"/>
    <property type="project" value="UniProtKB-SubCell"/>
</dbReference>
<dbReference type="GO" id="GO:0008444">
    <property type="term" value="F:CDP-diacylglycerol-glycerol-3-phosphate 3-phosphatidyltransferase activity"/>
    <property type="evidence" value="ECO:0007669"/>
    <property type="project" value="UniProtKB-UniRule"/>
</dbReference>
<proteinExistence type="inferred from homology"/>
<feature type="transmembrane region" description="Helical" evidence="14">
    <location>
        <begin position="59"/>
        <end position="78"/>
    </location>
</feature>
<dbReference type="AlphaFoldDB" id="A0A9D1GYN8"/>
<evidence type="ECO:0000256" key="11">
    <source>
        <dbReference type="NCBIfam" id="TIGR00560"/>
    </source>
</evidence>
<dbReference type="PANTHER" id="PTHR14269">
    <property type="entry name" value="CDP-DIACYLGLYCEROL--GLYCEROL-3-PHOSPHATE 3-PHOSPHATIDYLTRANSFERASE-RELATED"/>
    <property type="match status" value="1"/>
</dbReference>
<feature type="transmembrane region" description="Helical" evidence="14">
    <location>
        <begin position="131"/>
        <end position="153"/>
    </location>
</feature>
<evidence type="ECO:0000256" key="5">
    <source>
        <dbReference type="ARBA" id="ARBA00022692"/>
    </source>
</evidence>
<evidence type="ECO:0000256" key="8">
    <source>
        <dbReference type="ARBA" id="ARBA00023136"/>
    </source>
</evidence>
<keyword evidence="10" id="KW-1208">Phospholipid metabolism</keyword>
<comment type="similarity">
    <text evidence="2 12">Belongs to the CDP-alcohol phosphatidyltransferase class-I family.</text>
</comment>
<feature type="region of interest" description="Disordered" evidence="13">
    <location>
        <begin position="1"/>
        <end position="30"/>
    </location>
</feature>
<dbReference type="InterPro" id="IPR000462">
    <property type="entry name" value="CDP-OH_P_trans"/>
</dbReference>
<accession>A0A9D1GYN8</accession>
<dbReference type="Proteomes" id="UP000886842">
    <property type="component" value="Unassembled WGS sequence"/>
</dbReference>
<keyword evidence="8 14" id="KW-0472">Membrane</keyword>
<reference evidence="15" key="1">
    <citation type="submission" date="2020-10" db="EMBL/GenBank/DDBJ databases">
        <authorList>
            <person name="Gilroy R."/>
        </authorList>
    </citation>
    <scope>NUCLEOTIDE SEQUENCE</scope>
    <source>
        <strain evidence="15">ChiGjej1B1-24693</strain>
    </source>
</reference>
<evidence type="ECO:0000256" key="14">
    <source>
        <dbReference type="SAM" id="Phobius"/>
    </source>
</evidence>
<evidence type="ECO:0000256" key="1">
    <source>
        <dbReference type="ARBA" id="ARBA00004141"/>
    </source>
</evidence>
<protein>
    <recommendedName>
        <fullName evidence="11">CDP-diacylglycerol--glycerol-3-phosphate 3-phosphatidyltransferase</fullName>
        <ecNumber evidence="11">2.7.8.5</ecNumber>
    </recommendedName>
</protein>
<reference evidence="15" key="2">
    <citation type="journal article" date="2021" name="PeerJ">
        <title>Extensive microbial diversity within the chicken gut microbiome revealed by metagenomics and culture.</title>
        <authorList>
            <person name="Gilroy R."/>
            <person name="Ravi A."/>
            <person name="Getino M."/>
            <person name="Pursley I."/>
            <person name="Horton D.L."/>
            <person name="Alikhan N.F."/>
            <person name="Baker D."/>
            <person name="Gharbi K."/>
            <person name="Hall N."/>
            <person name="Watson M."/>
            <person name="Adriaenssens E.M."/>
            <person name="Foster-Nyarko E."/>
            <person name="Jarju S."/>
            <person name="Secka A."/>
            <person name="Antonio M."/>
            <person name="Oren A."/>
            <person name="Chaudhuri R.R."/>
            <person name="La Ragione R."/>
            <person name="Hildebrand F."/>
            <person name="Pallen M.J."/>
        </authorList>
    </citation>
    <scope>NUCLEOTIDE SEQUENCE</scope>
    <source>
        <strain evidence="15">ChiGjej1B1-24693</strain>
    </source>
</reference>